<evidence type="ECO:0000256" key="2">
    <source>
        <dbReference type="SAM" id="MobiDB-lite"/>
    </source>
</evidence>
<reference evidence="3 4" key="1">
    <citation type="journal article" date="2018" name="G3 (Bethesda)">
        <title>A High-Quality Reference Genome for the Invasive Mosquitofish Gambusia affinis Using a Chicago Library.</title>
        <authorList>
            <person name="Hoffberg S.L."/>
            <person name="Troendle N.J."/>
            <person name="Glenn T.C."/>
            <person name="Mahmud O."/>
            <person name="Louha S."/>
            <person name="Chalopin D."/>
            <person name="Bennetzen J.L."/>
            <person name="Mauricio R."/>
        </authorList>
    </citation>
    <scope>NUCLEOTIDE SEQUENCE [LARGE SCALE GENOMIC DNA]</scope>
    <source>
        <strain evidence="3">NE01/NJP1002.9</strain>
        <tissue evidence="3">Muscle</tissue>
    </source>
</reference>
<feature type="coiled-coil region" evidence="1">
    <location>
        <begin position="325"/>
        <end position="415"/>
    </location>
</feature>
<comment type="caution">
    <text evidence="3">The sequence shown here is derived from an EMBL/GenBank/DDBJ whole genome shotgun (WGS) entry which is preliminary data.</text>
</comment>
<feature type="coiled-coil region" evidence="1">
    <location>
        <begin position="451"/>
        <end position="492"/>
    </location>
</feature>
<evidence type="ECO:0000313" key="3">
    <source>
        <dbReference type="EMBL" id="PWA15854.1"/>
    </source>
</evidence>
<sequence>ILGMAGHHEEGRETKEISNFLCSDADQKDSNLRLDHLTPRPDHCDLLLDAIDQQLDQLQIMSPKPKSDVVPTSKNGKNENTLTFWDVYVNNKEIRRSLDVIVRGKEEGQFWRDQVVWRLQRLLGESLPLSESICSEECGRSFKGETTDLSPFGHMDQLDSENKTERTEISDSDTHERVATWSFGNMSTDGDLDLDVRQQVRWTGCCSFMEDVVDLNDICVDHGDSDSAGEEERETQFTAARRFSDGHEQMKSLSDSSNSQQNNRKTNSENKDSSEDFKNLTRTSTPVRTSERQLSHCINLKEEVFDRRRKCENEEKKLRSKWIQLKEVELCLSELQQKKKETVQQLEQLSADTTWMQKEKKALEFILRNSRYQLQQLQRQTESHQKTVFCWTKQLEELHEELHRATEAGSSLLNRCACQQKQLEKRHQIEEPPDVQVSELQHELGECRIKVGRLAEMLADKELQLMDLQEERDSLQAERNNLMRELQLYRELVEAQVVMQELNLHRQDKDQALKARLNQEHIEEFCSLKRVPGSDGWAAASLCRQLKAQDLELRQLQINTAQWKQQTAARLTGSFTEQLMADLERNASKMKETSPDRSTMSGAKESQEAVCSHLHHAVVGAAAHIPSDISLFQLLCSLQSRVKQLQEENQAFPDTLSFDVSGSSLTT</sequence>
<keyword evidence="4" id="KW-1185">Reference proteome</keyword>
<feature type="region of interest" description="Disordered" evidence="2">
    <location>
        <begin position="145"/>
        <end position="174"/>
    </location>
</feature>
<dbReference type="Proteomes" id="UP000250572">
    <property type="component" value="Unassembled WGS sequence"/>
</dbReference>
<proteinExistence type="predicted"/>
<keyword evidence="1" id="KW-0175">Coiled coil</keyword>
<organism evidence="3 4">
    <name type="scientific">Gambusia affinis</name>
    <name type="common">Western mosquitofish</name>
    <name type="synonym">Heterandria affinis</name>
    <dbReference type="NCBI Taxonomy" id="33528"/>
    <lineage>
        <taxon>Eukaryota</taxon>
        <taxon>Metazoa</taxon>
        <taxon>Chordata</taxon>
        <taxon>Craniata</taxon>
        <taxon>Vertebrata</taxon>
        <taxon>Euteleostomi</taxon>
        <taxon>Actinopterygii</taxon>
        <taxon>Neopterygii</taxon>
        <taxon>Teleostei</taxon>
        <taxon>Neoteleostei</taxon>
        <taxon>Acanthomorphata</taxon>
        <taxon>Ovalentaria</taxon>
        <taxon>Atherinomorphae</taxon>
        <taxon>Cyprinodontiformes</taxon>
        <taxon>Poeciliidae</taxon>
        <taxon>Poeciliinae</taxon>
        <taxon>Gambusia</taxon>
    </lineage>
</organism>
<feature type="non-terminal residue" evidence="3">
    <location>
        <position position="1"/>
    </location>
</feature>
<feature type="region of interest" description="Disordered" evidence="2">
    <location>
        <begin position="225"/>
        <end position="288"/>
    </location>
</feature>
<dbReference type="EMBL" id="NHOQ01002573">
    <property type="protein sequence ID" value="PWA15854.1"/>
    <property type="molecule type" value="Genomic_DNA"/>
</dbReference>
<feature type="compositionally biased region" description="Basic and acidic residues" evidence="2">
    <location>
        <begin position="156"/>
        <end position="174"/>
    </location>
</feature>
<dbReference type="AlphaFoldDB" id="A0A315UWB5"/>
<name>A0A315UWB5_GAMAF</name>
<protein>
    <submittedName>
        <fullName evidence="3">Uncharacterized protein</fullName>
    </submittedName>
</protein>
<accession>A0A315UWB5</accession>
<evidence type="ECO:0000313" key="4">
    <source>
        <dbReference type="Proteomes" id="UP000250572"/>
    </source>
</evidence>
<feature type="non-terminal residue" evidence="3">
    <location>
        <position position="667"/>
    </location>
</feature>
<evidence type="ECO:0000256" key="1">
    <source>
        <dbReference type="SAM" id="Coils"/>
    </source>
</evidence>
<gene>
    <name evidence="3" type="ORF">CCH79_00009094</name>
</gene>
<feature type="coiled-coil region" evidence="1">
    <location>
        <begin position="539"/>
        <end position="566"/>
    </location>
</feature>
<feature type="compositionally biased region" description="Basic and acidic residues" evidence="2">
    <location>
        <begin position="266"/>
        <end position="279"/>
    </location>
</feature>